<keyword evidence="5" id="KW-0539">Nucleus</keyword>
<dbReference type="CDD" id="cd00067">
    <property type="entry name" value="GAL4"/>
    <property type="match status" value="1"/>
</dbReference>
<dbReference type="PANTHER" id="PTHR47424">
    <property type="entry name" value="REGULATORY PROTEIN GAL4"/>
    <property type="match status" value="1"/>
</dbReference>
<dbReference type="Pfam" id="PF00172">
    <property type="entry name" value="Zn_clus"/>
    <property type="match status" value="1"/>
</dbReference>
<feature type="region of interest" description="Disordered" evidence="6">
    <location>
        <begin position="1"/>
        <end position="23"/>
    </location>
</feature>
<protein>
    <recommendedName>
        <fullName evidence="8">Zn(2)-C6 fungal-type domain-containing protein</fullName>
    </recommendedName>
</protein>
<dbReference type="PROSITE" id="PS00463">
    <property type="entry name" value="ZN2_CY6_FUNGAL_1"/>
    <property type="match status" value="1"/>
</dbReference>
<dbReference type="Gene3D" id="4.10.240.10">
    <property type="entry name" value="Zn(2)-C6 fungal-type DNA-binding domain"/>
    <property type="match status" value="1"/>
</dbReference>
<dbReference type="AlphaFoldDB" id="A0A8E2ESC7"/>
<gene>
    <name evidence="9" type="ORF">AOQ84DRAFT_346868</name>
</gene>
<evidence type="ECO:0000256" key="2">
    <source>
        <dbReference type="ARBA" id="ARBA00023015"/>
    </source>
</evidence>
<dbReference type="GO" id="GO:0000978">
    <property type="term" value="F:RNA polymerase II cis-regulatory region sequence-specific DNA binding"/>
    <property type="evidence" value="ECO:0007669"/>
    <property type="project" value="TreeGrafter"/>
</dbReference>
<keyword evidence="10" id="KW-1185">Reference proteome</keyword>
<reference evidence="9 10" key="1">
    <citation type="journal article" date="2016" name="Nat. Commun.">
        <title>Ectomycorrhizal ecology is imprinted in the genome of the dominant symbiotic fungus Cenococcum geophilum.</title>
        <authorList>
            <consortium name="DOE Joint Genome Institute"/>
            <person name="Peter M."/>
            <person name="Kohler A."/>
            <person name="Ohm R.A."/>
            <person name="Kuo A."/>
            <person name="Krutzmann J."/>
            <person name="Morin E."/>
            <person name="Arend M."/>
            <person name="Barry K.W."/>
            <person name="Binder M."/>
            <person name="Choi C."/>
            <person name="Clum A."/>
            <person name="Copeland A."/>
            <person name="Grisel N."/>
            <person name="Haridas S."/>
            <person name="Kipfer T."/>
            <person name="LaButti K."/>
            <person name="Lindquist E."/>
            <person name="Lipzen A."/>
            <person name="Maire R."/>
            <person name="Meier B."/>
            <person name="Mihaltcheva S."/>
            <person name="Molinier V."/>
            <person name="Murat C."/>
            <person name="Poggeler S."/>
            <person name="Quandt C.A."/>
            <person name="Sperisen C."/>
            <person name="Tritt A."/>
            <person name="Tisserant E."/>
            <person name="Crous P.W."/>
            <person name="Henrissat B."/>
            <person name="Nehls U."/>
            <person name="Egli S."/>
            <person name="Spatafora J.W."/>
            <person name="Grigoriev I.V."/>
            <person name="Martin F.M."/>
        </authorList>
    </citation>
    <scope>NUCLEOTIDE SEQUENCE [LARGE SCALE GENOMIC DNA]</scope>
    <source>
        <strain evidence="9 10">CBS 207.34</strain>
    </source>
</reference>
<keyword evidence="4" id="KW-0804">Transcription</keyword>
<dbReference type="GO" id="GO:0005634">
    <property type="term" value="C:nucleus"/>
    <property type="evidence" value="ECO:0007669"/>
    <property type="project" value="TreeGrafter"/>
</dbReference>
<keyword evidence="7" id="KW-0812">Transmembrane</keyword>
<feature type="domain" description="Zn(2)-C6 fungal-type" evidence="8">
    <location>
        <begin position="31"/>
        <end position="61"/>
    </location>
</feature>
<sequence>MEDQVPKPTSKRRDSSEATDPPNKRRRIALACSACRTRKSRCDGARPRCTLCTDLGFECVYVQSASSANVIVGKEYLSQLEDRVQSIEETLNVFREHITTLSQTARVVEIIPRSESDGTIVENAQLQEVTNEQDAVDGMGAAVFANEEESGFFGPSSNIAFLRRISRAVAHTVNSDQPWTPLTGPDSAHFDGGFMSVSRPSSPSRQSKPEEQINIYALPPESQTLSIIKRYFSDTGFLYPFLHEESFVQTYMQMRRKHPSGVRKSWLGLLNIVLALTTSTTVDDGLKSETRITESNIFYQRAMGLCFNQIMRGTSLEIVQYLLVMGLFLQGTQKSIQAWTAHGLAVKAAFQLGLHSKEASRSFPPLERELRKRAWYGCIILDRTLSMTFGRPATIPESYVKLELPEPFENPSSSPAEYSHKQDSVGFFSATIKLYKVMWSIIDSLYGQNISCDQSSRVEDTIPRLFNIERELSDWERALPQNLRLQSSQDVLVNTTGTAANGNIRCESRLVTILTLRYLNVRLLLHRPILIKFLDTSGKTDEDSHELTMLQQIGSNSIQISMQSAIDIIGIVHAAVHAAGRKGGLLGAWWFSLYYTFNAALVLFGCLLVCRTANKTALTTLPTKDSAKMSLEKAVEALEILDHGNRMVKLRNRRKGLCNKLGQAIQAPIAGPRLPAPVCSNHL</sequence>
<dbReference type="OrthoDB" id="10260017at2759"/>
<dbReference type="InterPro" id="IPR051127">
    <property type="entry name" value="Fungal_SecMet_Regulators"/>
</dbReference>
<dbReference type="Pfam" id="PF04082">
    <property type="entry name" value="Fungal_trans"/>
    <property type="match status" value="1"/>
</dbReference>
<keyword evidence="7" id="KW-0472">Membrane</keyword>
<organism evidence="9 10">
    <name type="scientific">Glonium stellatum</name>
    <dbReference type="NCBI Taxonomy" id="574774"/>
    <lineage>
        <taxon>Eukaryota</taxon>
        <taxon>Fungi</taxon>
        <taxon>Dikarya</taxon>
        <taxon>Ascomycota</taxon>
        <taxon>Pezizomycotina</taxon>
        <taxon>Dothideomycetes</taxon>
        <taxon>Pleosporomycetidae</taxon>
        <taxon>Gloniales</taxon>
        <taxon>Gloniaceae</taxon>
        <taxon>Glonium</taxon>
    </lineage>
</organism>
<feature type="compositionally biased region" description="Low complexity" evidence="6">
    <location>
        <begin position="196"/>
        <end position="206"/>
    </location>
</feature>
<feature type="region of interest" description="Disordered" evidence="6">
    <location>
        <begin position="190"/>
        <end position="210"/>
    </location>
</feature>
<dbReference type="InterPro" id="IPR001138">
    <property type="entry name" value="Zn2Cys6_DnaBD"/>
</dbReference>
<dbReference type="GO" id="GO:0000435">
    <property type="term" value="P:positive regulation of transcription from RNA polymerase II promoter by galactose"/>
    <property type="evidence" value="ECO:0007669"/>
    <property type="project" value="TreeGrafter"/>
</dbReference>
<dbReference type="CDD" id="cd12148">
    <property type="entry name" value="fungal_TF_MHR"/>
    <property type="match status" value="1"/>
</dbReference>
<dbReference type="SMART" id="SM00066">
    <property type="entry name" value="GAL4"/>
    <property type="match status" value="1"/>
</dbReference>
<dbReference type="PANTHER" id="PTHR47424:SF3">
    <property type="entry name" value="REGULATORY PROTEIN GAL4"/>
    <property type="match status" value="1"/>
</dbReference>
<evidence type="ECO:0000313" key="10">
    <source>
        <dbReference type="Proteomes" id="UP000250140"/>
    </source>
</evidence>
<dbReference type="InterPro" id="IPR007219">
    <property type="entry name" value="XnlR_reg_dom"/>
</dbReference>
<evidence type="ECO:0000256" key="7">
    <source>
        <dbReference type="SAM" id="Phobius"/>
    </source>
</evidence>
<evidence type="ECO:0000256" key="6">
    <source>
        <dbReference type="SAM" id="MobiDB-lite"/>
    </source>
</evidence>
<evidence type="ECO:0000313" key="9">
    <source>
        <dbReference type="EMBL" id="OCL03951.1"/>
    </source>
</evidence>
<dbReference type="GO" id="GO:0000981">
    <property type="term" value="F:DNA-binding transcription factor activity, RNA polymerase II-specific"/>
    <property type="evidence" value="ECO:0007669"/>
    <property type="project" value="InterPro"/>
</dbReference>
<evidence type="ECO:0000256" key="5">
    <source>
        <dbReference type="ARBA" id="ARBA00023242"/>
    </source>
</evidence>
<dbReference type="PROSITE" id="PS50048">
    <property type="entry name" value="ZN2_CY6_FUNGAL_2"/>
    <property type="match status" value="1"/>
</dbReference>
<dbReference type="GO" id="GO:0008270">
    <property type="term" value="F:zinc ion binding"/>
    <property type="evidence" value="ECO:0007669"/>
    <property type="project" value="InterPro"/>
</dbReference>
<name>A0A8E2ESC7_9PEZI</name>
<evidence type="ECO:0000256" key="1">
    <source>
        <dbReference type="ARBA" id="ARBA00022723"/>
    </source>
</evidence>
<accession>A0A8E2ESC7</accession>
<dbReference type="SUPFAM" id="SSF57701">
    <property type="entry name" value="Zn2/Cys6 DNA-binding domain"/>
    <property type="match status" value="1"/>
</dbReference>
<keyword evidence="7" id="KW-1133">Transmembrane helix</keyword>
<keyword evidence="2" id="KW-0805">Transcription regulation</keyword>
<dbReference type="InterPro" id="IPR036864">
    <property type="entry name" value="Zn2-C6_fun-type_DNA-bd_sf"/>
</dbReference>
<dbReference type="SMART" id="SM00906">
    <property type="entry name" value="Fungal_trans"/>
    <property type="match status" value="1"/>
</dbReference>
<evidence type="ECO:0000256" key="4">
    <source>
        <dbReference type="ARBA" id="ARBA00023163"/>
    </source>
</evidence>
<evidence type="ECO:0000259" key="8">
    <source>
        <dbReference type="PROSITE" id="PS50048"/>
    </source>
</evidence>
<feature type="transmembrane region" description="Helical" evidence="7">
    <location>
        <begin position="588"/>
        <end position="610"/>
    </location>
</feature>
<evidence type="ECO:0000256" key="3">
    <source>
        <dbReference type="ARBA" id="ARBA00023125"/>
    </source>
</evidence>
<keyword evidence="1" id="KW-0479">Metal-binding</keyword>
<dbReference type="GO" id="GO:0006351">
    <property type="term" value="P:DNA-templated transcription"/>
    <property type="evidence" value="ECO:0007669"/>
    <property type="project" value="InterPro"/>
</dbReference>
<keyword evidence="3" id="KW-0238">DNA-binding</keyword>
<dbReference type="Proteomes" id="UP000250140">
    <property type="component" value="Unassembled WGS sequence"/>
</dbReference>
<dbReference type="EMBL" id="KV750652">
    <property type="protein sequence ID" value="OCL03951.1"/>
    <property type="molecule type" value="Genomic_DNA"/>
</dbReference>
<proteinExistence type="predicted"/>